<evidence type="ECO:0000313" key="3">
    <source>
        <dbReference type="EMBL" id="SCC81573.1"/>
    </source>
</evidence>
<evidence type="ECO:0000313" key="4">
    <source>
        <dbReference type="Proteomes" id="UP000050497"/>
    </source>
</evidence>
<proteinExistence type="predicted"/>
<keyword evidence="1" id="KW-0472">Membrane</keyword>
<evidence type="ECO:0000256" key="1">
    <source>
        <dbReference type="SAM" id="Phobius"/>
    </source>
</evidence>
<dbReference type="AlphaFoldDB" id="A0A0P8BQY0"/>
<sequence>MCPPCWSGSAIEEGDALASLSFTPLVPDAVLIAAGILAALVALAAIVIRGPVALLRAAALVVLVLALANPAFVTQDREPVDDVVALVVDRSTSQRLGDRAQVTQAVREELEQRFGGLRNIELRIIEVGDAAGDAGTELFTGLANGLADVPPERVAGAVMLTDGVVHDIPGSAEDLGFTGPLHALITGYPDEADRQIDLIRAPRYGIVGRTQLIEAKIGERGGTGSAVVTVRRDGERLARREVPTEASFRIPVQIDRAGPNVVEIEVEPLPDELTMANNRAVVTIEGIRENLRVLLVSGEPHAGERTWRNLLRSDANVDLVHFTILRPPEKQDGTPIDELSLIAFPTRELFQDKIGEFDLIIFDRYANQSILPSIYYDNIVRYVREGGAVLLAAGPEFAGRASLARTRLAPIIPGEPTGGVLEEPFKAMLTDTGERHPVTRGLPGSESDPPAWGEWLRVLDTRVTAGQTVMSGAQDRPLLVLERQGEGRVALLLSDHAWLWARGYREGGPHVDLLRRTAHWLMREPALEEEALRATTQGERIFIERQSMADEVASVSVTSPSGAESGVALEPHLPGLFRAEIAGEERGLYTLRNGDLVAFASVGPANPRELVDVFSTREQLADITLETGGSVRRLSRAEGALAVPRIQSVRGDARAYGNDWIGIRPSGSSVVLGVSVMPLALGLLGLLLLLGAVLAAWLGEGRGSAARR</sequence>
<protein>
    <submittedName>
        <fullName evidence="2">Putative membrane protein</fullName>
    </submittedName>
    <submittedName>
        <fullName evidence="3">Uncharacterized membrane protein</fullName>
    </submittedName>
</protein>
<name>A0A0P8BQY0_9HYPH</name>
<dbReference type="EMBL" id="FMBM01000002">
    <property type="protein sequence ID" value="SCC81573.1"/>
    <property type="molecule type" value="Genomic_DNA"/>
</dbReference>
<gene>
    <name evidence="3" type="ORF">GA0071312_2519</name>
    <name evidence="2" type="ORF">HLUCCO17_03820</name>
</gene>
<dbReference type="Proteomes" id="UP000050497">
    <property type="component" value="Unassembled WGS sequence"/>
</dbReference>
<dbReference type="Proteomes" id="UP000182800">
    <property type="component" value="Unassembled WGS sequence"/>
</dbReference>
<keyword evidence="5" id="KW-1185">Reference proteome</keyword>
<reference evidence="2 4" key="1">
    <citation type="submission" date="2015-09" db="EMBL/GenBank/DDBJ databases">
        <title>Identification and resolution of microdiversity through metagenomic sequencing of parallel consortia.</title>
        <authorList>
            <person name="Nelson W.C."/>
            <person name="Romine M.F."/>
            <person name="Lindemann S.R."/>
        </authorList>
    </citation>
    <scope>NUCLEOTIDE SEQUENCE [LARGE SCALE GENOMIC DNA]</scope>
    <source>
        <strain evidence="2">HL-109</strain>
    </source>
</reference>
<organism evidence="2 4">
    <name type="scientific">Saliniramus fredricksonii</name>
    <dbReference type="NCBI Taxonomy" id="1653334"/>
    <lineage>
        <taxon>Bacteria</taxon>
        <taxon>Pseudomonadati</taxon>
        <taxon>Pseudomonadota</taxon>
        <taxon>Alphaproteobacteria</taxon>
        <taxon>Hyphomicrobiales</taxon>
        <taxon>Salinarimonadaceae</taxon>
        <taxon>Saliniramus</taxon>
    </lineage>
</organism>
<dbReference type="InterPro" id="IPR029062">
    <property type="entry name" value="Class_I_gatase-like"/>
</dbReference>
<evidence type="ECO:0000313" key="2">
    <source>
        <dbReference type="EMBL" id="KPQ11931.1"/>
    </source>
</evidence>
<reference evidence="3 5" key="2">
    <citation type="submission" date="2016-08" db="EMBL/GenBank/DDBJ databases">
        <authorList>
            <person name="Varghese N."/>
            <person name="Submissions Spin"/>
        </authorList>
    </citation>
    <scope>NUCLEOTIDE SEQUENCE [LARGE SCALE GENOMIC DNA]</scope>
    <source>
        <strain evidence="3 5">HL-109</strain>
    </source>
</reference>
<feature type="transmembrane region" description="Helical" evidence="1">
    <location>
        <begin position="676"/>
        <end position="698"/>
    </location>
</feature>
<feature type="transmembrane region" description="Helical" evidence="1">
    <location>
        <begin position="53"/>
        <end position="73"/>
    </location>
</feature>
<comment type="caution">
    <text evidence="2">The sequence shown here is derived from an EMBL/GenBank/DDBJ whole genome shotgun (WGS) entry which is preliminary data.</text>
</comment>
<keyword evidence="1" id="KW-1133">Transmembrane helix</keyword>
<dbReference type="Gene3D" id="3.40.50.880">
    <property type="match status" value="1"/>
</dbReference>
<dbReference type="PANTHER" id="PTHR37947:SF1">
    <property type="entry name" value="BLL2462 PROTEIN"/>
    <property type="match status" value="1"/>
</dbReference>
<dbReference type="STRING" id="1653334.GA0071312_2519"/>
<dbReference type="EMBL" id="LJSX01000004">
    <property type="protein sequence ID" value="KPQ11931.1"/>
    <property type="molecule type" value="Genomic_DNA"/>
</dbReference>
<dbReference type="SUPFAM" id="SSF52317">
    <property type="entry name" value="Class I glutamine amidotransferase-like"/>
    <property type="match status" value="1"/>
</dbReference>
<accession>A0A0P8BQY0</accession>
<keyword evidence="1" id="KW-0812">Transmembrane</keyword>
<feature type="transmembrane region" description="Helical" evidence="1">
    <location>
        <begin position="29"/>
        <end position="48"/>
    </location>
</feature>
<evidence type="ECO:0000313" key="5">
    <source>
        <dbReference type="Proteomes" id="UP000182800"/>
    </source>
</evidence>
<dbReference type="PATRIC" id="fig|1653334.4.peg.1452"/>
<dbReference type="PANTHER" id="PTHR37947">
    <property type="entry name" value="BLL2462 PROTEIN"/>
    <property type="match status" value="1"/>
</dbReference>